<dbReference type="Gene3D" id="3.40.50.1110">
    <property type="entry name" value="SGNH hydrolase"/>
    <property type="match status" value="1"/>
</dbReference>
<comment type="caution">
    <text evidence="2">The sequence shown here is derived from an EMBL/GenBank/DDBJ whole genome shotgun (WGS) entry which is preliminary data.</text>
</comment>
<organism evidence="2 3">
    <name type="scientific">Nonomuraea longicatena</name>
    <dbReference type="NCBI Taxonomy" id="83682"/>
    <lineage>
        <taxon>Bacteria</taxon>
        <taxon>Bacillati</taxon>
        <taxon>Actinomycetota</taxon>
        <taxon>Actinomycetes</taxon>
        <taxon>Streptosporangiales</taxon>
        <taxon>Streptosporangiaceae</taxon>
        <taxon>Nonomuraea</taxon>
    </lineage>
</organism>
<dbReference type="GO" id="GO:0016787">
    <property type="term" value="F:hydrolase activity"/>
    <property type="evidence" value="ECO:0007669"/>
    <property type="project" value="UniProtKB-KW"/>
</dbReference>
<evidence type="ECO:0000259" key="1">
    <source>
        <dbReference type="Pfam" id="PF13472"/>
    </source>
</evidence>
<dbReference type="CDD" id="cd01823">
    <property type="entry name" value="SEST_like"/>
    <property type="match status" value="1"/>
</dbReference>
<reference evidence="3" key="1">
    <citation type="journal article" date="2019" name="Int. J. Syst. Evol. Microbiol.">
        <title>The Global Catalogue of Microorganisms (GCM) 10K type strain sequencing project: providing services to taxonomists for standard genome sequencing and annotation.</title>
        <authorList>
            <consortium name="The Broad Institute Genomics Platform"/>
            <consortium name="The Broad Institute Genome Sequencing Center for Infectious Disease"/>
            <person name="Wu L."/>
            <person name="Ma J."/>
        </authorList>
    </citation>
    <scope>NUCLEOTIDE SEQUENCE [LARGE SCALE GENOMIC DNA]</scope>
    <source>
        <strain evidence="3">JCM 11136</strain>
    </source>
</reference>
<evidence type="ECO:0000313" key="3">
    <source>
        <dbReference type="Proteomes" id="UP001501578"/>
    </source>
</evidence>
<dbReference type="InterPro" id="IPR013830">
    <property type="entry name" value="SGNH_hydro"/>
</dbReference>
<dbReference type="EMBL" id="BAAAHQ010000018">
    <property type="protein sequence ID" value="GAA0932575.1"/>
    <property type="molecule type" value="Genomic_DNA"/>
</dbReference>
<dbReference type="InterPro" id="IPR037460">
    <property type="entry name" value="SEST-like"/>
</dbReference>
<dbReference type="PANTHER" id="PTHR37981:SF1">
    <property type="entry name" value="SGNH HYDROLASE-TYPE ESTERASE DOMAIN-CONTAINING PROTEIN"/>
    <property type="match status" value="1"/>
</dbReference>
<dbReference type="InterPro" id="IPR036514">
    <property type="entry name" value="SGNH_hydro_sf"/>
</dbReference>
<dbReference type="Pfam" id="PF13472">
    <property type="entry name" value="Lipase_GDSL_2"/>
    <property type="match status" value="1"/>
</dbReference>
<sequence>MLVPLILAAGLIVSPAERVREYVALGDSWSADASLVDMTTEHVPSGCVQSSRNYPKQVAKALRVTTFRDATCAGATTAHLTAKQDVNRVKGLIGGVNAPQFDRLRRTTDLVTLGIGGNDIGLAGAVRHCISLLPRLSFAPAASLPAPFGSPCRDRWVKNGVDTMSRDIRATEAKVVAAVKGIRQRSPRAHIMLVDYFAGLPEDGGCYPYVPVTDVDMRYLSAKLRELNAALARAARATGATFVDTYTPSKGHDVCQPSSKRWIVGLLPLSTDPLGPAVPFHPNQAGADYQARTVLATLRSADV</sequence>
<keyword evidence="2" id="KW-0378">Hydrolase</keyword>
<dbReference type="Proteomes" id="UP001501578">
    <property type="component" value="Unassembled WGS sequence"/>
</dbReference>
<proteinExistence type="predicted"/>
<evidence type="ECO:0000313" key="2">
    <source>
        <dbReference type="EMBL" id="GAA0932575.1"/>
    </source>
</evidence>
<gene>
    <name evidence="2" type="ORF">GCM10009560_38330</name>
</gene>
<keyword evidence="3" id="KW-1185">Reference proteome</keyword>
<name>A0ABP4ABM8_9ACTN</name>
<dbReference type="PANTHER" id="PTHR37981">
    <property type="entry name" value="LIPASE 2"/>
    <property type="match status" value="1"/>
</dbReference>
<dbReference type="RefSeq" id="WP_343951268.1">
    <property type="nucleotide sequence ID" value="NZ_BAAAHQ010000018.1"/>
</dbReference>
<feature type="domain" description="SGNH hydrolase-type esterase" evidence="1">
    <location>
        <begin position="24"/>
        <end position="287"/>
    </location>
</feature>
<protein>
    <submittedName>
        <fullName evidence="2">SGNH/GDSL hydrolase family protein</fullName>
    </submittedName>
</protein>
<dbReference type="SUPFAM" id="SSF52266">
    <property type="entry name" value="SGNH hydrolase"/>
    <property type="match status" value="1"/>
</dbReference>
<accession>A0ABP4ABM8</accession>